<proteinExistence type="predicted"/>
<name>A0A645ICX1_9ZZZZ</name>
<comment type="caution">
    <text evidence="1">The sequence shown here is derived from an EMBL/GenBank/DDBJ whole genome shotgun (WGS) entry which is preliminary data.</text>
</comment>
<organism evidence="1">
    <name type="scientific">bioreactor metagenome</name>
    <dbReference type="NCBI Taxonomy" id="1076179"/>
    <lineage>
        <taxon>unclassified sequences</taxon>
        <taxon>metagenomes</taxon>
        <taxon>ecological metagenomes</taxon>
    </lineage>
</organism>
<reference evidence="1" key="1">
    <citation type="submission" date="2019-08" db="EMBL/GenBank/DDBJ databases">
        <authorList>
            <person name="Kucharzyk K."/>
            <person name="Murdoch R.W."/>
            <person name="Higgins S."/>
            <person name="Loffler F."/>
        </authorList>
    </citation>
    <scope>NUCLEOTIDE SEQUENCE</scope>
</reference>
<dbReference type="AlphaFoldDB" id="A0A645ICX1"/>
<evidence type="ECO:0000313" key="1">
    <source>
        <dbReference type="EMBL" id="MPN49145.1"/>
    </source>
</evidence>
<protein>
    <submittedName>
        <fullName evidence="1">Uncharacterized protein</fullName>
    </submittedName>
</protein>
<accession>A0A645ICX1</accession>
<dbReference type="EMBL" id="VSSQ01112135">
    <property type="protein sequence ID" value="MPN49145.1"/>
    <property type="molecule type" value="Genomic_DNA"/>
</dbReference>
<sequence length="115" mass="13355">MQQKDQPWVLDNKAVNAQTCQKVQIMYQIFKLFILDENVECHIDFYAILSAHRHSFCYFHLVHIARVASGVKGLAAKIDRVCPTVYGRADALQGAGRRQQLRYFVHCPRLLYFIV</sequence>
<gene>
    <name evidence="1" type="ORF">SDC9_196759</name>
</gene>